<dbReference type="Proteomes" id="UP000008022">
    <property type="component" value="Unassembled WGS sequence"/>
</dbReference>
<dbReference type="Gramene" id="ORUFI12G00950.1">
    <property type="protein sequence ID" value="ORUFI12G00950.1"/>
    <property type="gene ID" value="ORUFI12G00950"/>
</dbReference>
<dbReference type="AlphaFoldDB" id="A0A0E0RCV1"/>
<keyword evidence="2" id="KW-1185">Reference proteome</keyword>
<name>A0A0E0RCV1_ORYRU</name>
<dbReference type="HOGENOM" id="CLU_2889803_0_0_1"/>
<sequence length="63" mass="6528">MADDCTGFSDYDDDDAMDSDLIQGKFAVLTGLQMVRPLCTVEAVIVGVDDDSGDLLDVGGGGL</sequence>
<reference evidence="1" key="2">
    <citation type="submission" date="2015-06" db="UniProtKB">
        <authorList>
            <consortium name="EnsemblPlants"/>
        </authorList>
    </citation>
    <scope>IDENTIFICATION</scope>
</reference>
<dbReference type="EnsemblPlants" id="ORUFI12G00950.1">
    <property type="protein sequence ID" value="ORUFI12G00950.1"/>
    <property type="gene ID" value="ORUFI12G00950"/>
</dbReference>
<evidence type="ECO:0000313" key="1">
    <source>
        <dbReference type="EnsemblPlants" id="ORUFI12G00950.1"/>
    </source>
</evidence>
<accession>A0A0E0RCV1</accession>
<evidence type="ECO:0000313" key="2">
    <source>
        <dbReference type="Proteomes" id="UP000008022"/>
    </source>
</evidence>
<organism evidence="1 2">
    <name type="scientific">Oryza rufipogon</name>
    <name type="common">Brownbeard rice</name>
    <name type="synonym">Asian wild rice</name>
    <dbReference type="NCBI Taxonomy" id="4529"/>
    <lineage>
        <taxon>Eukaryota</taxon>
        <taxon>Viridiplantae</taxon>
        <taxon>Streptophyta</taxon>
        <taxon>Embryophyta</taxon>
        <taxon>Tracheophyta</taxon>
        <taxon>Spermatophyta</taxon>
        <taxon>Magnoliopsida</taxon>
        <taxon>Liliopsida</taxon>
        <taxon>Poales</taxon>
        <taxon>Poaceae</taxon>
        <taxon>BOP clade</taxon>
        <taxon>Oryzoideae</taxon>
        <taxon>Oryzeae</taxon>
        <taxon>Oryzinae</taxon>
        <taxon>Oryza</taxon>
    </lineage>
</organism>
<protein>
    <submittedName>
        <fullName evidence="1">Uncharacterized protein</fullName>
    </submittedName>
</protein>
<dbReference type="STRING" id="4529.A0A0E0RCV1"/>
<proteinExistence type="predicted"/>
<reference evidence="2" key="1">
    <citation type="submission" date="2013-06" db="EMBL/GenBank/DDBJ databases">
        <authorList>
            <person name="Zhao Q."/>
        </authorList>
    </citation>
    <scope>NUCLEOTIDE SEQUENCE</scope>
    <source>
        <strain evidence="2">cv. W1943</strain>
    </source>
</reference>